<protein>
    <submittedName>
        <fullName evidence="2">Uncharacterized protein</fullName>
    </submittedName>
</protein>
<evidence type="ECO:0000313" key="3">
    <source>
        <dbReference type="Proteomes" id="UP000188268"/>
    </source>
</evidence>
<organism evidence="2 3">
    <name type="scientific">Corchorus capsularis</name>
    <name type="common">Jute</name>
    <dbReference type="NCBI Taxonomy" id="210143"/>
    <lineage>
        <taxon>Eukaryota</taxon>
        <taxon>Viridiplantae</taxon>
        <taxon>Streptophyta</taxon>
        <taxon>Embryophyta</taxon>
        <taxon>Tracheophyta</taxon>
        <taxon>Spermatophyta</taxon>
        <taxon>Magnoliopsida</taxon>
        <taxon>eudicotyledons</taxon>
        <taxon>Gunneridae</taxon>
        <taxon>Pentapetalae</taxon>
        <taxon>rosids</taxon>
        <taxon>malvids</taxon>
        <taxon>Malvales</taxon>
        <taxon>Malvaceae</taxon>
        <taxon>Grewioideae</taxon>
        <taxon>Apeibeae</taxon>
        <taxon>Corchorus</taxon>
    </lineage>
</organism>
<dbReference type="AlphaFoldDB" id="A0A1R3KAW1"/>
<evidence type="ECO:0000313" key="2">
    <source>
        <dbReference type="EMBL" id="OMP04148.1"/>
    </source>
</evidence>
<accession>A0A1R3KAW1</accession>
<keyword evidence="3" id="KW-1185">Reference proteome</keyword>
<evidence type="ECO:0000256" key="1">
    <source>
        <dbReference type="SAM" id="MobiDB-lite"/>
    </source>
</evidence>
<feature type="region of interest" description="Disordered" evidence="1">
    <location>
        <begin position="1"/>
        <end position="21"/>
    </location>
</feature>
<feature type="compositionally biased region" description="Polar residues" evidence="1">
    <location>
        <begin position="1"/>
        <end position="11"/>
    </location>
</feature>
<comment type="caution">
    <text evidence="2">The sequence shown here is derived from an EMBL/GenBank/DDBJ whole genome shotgun (WGS) entry which is preliminary data.</text>
</comment>
<gene>
    <name evidence="2" type="ORF">CCACVL1_02187</name>
</gene>
<sequence>MAPTREQQPTAKKTEPIPMLK</sequence>
<reference evidence="2 3" key="1">
    <citation type="submission" date="2013-09" db="EMBL/GenBank/DDBJ databases">
        <title>Corchorus capsularis genome sequencing.</title>
        <authorList>
            <person name="Alam M."/>
            <person name="Haque M.S."/>
            <person name="Islam M.S."/>
            <person name="Emdad E.M."/>
            <person name="Islam M.M."/>
            <person name="Ahmed B."/>
            <person name="Halim A."/>
            <person name="Hossen Q.M.M."/>
            <person name="Hossain M.Z."/>
            <person name="Ahmed R."/>
            <person name="Khan M.M."/>
            <person name="Islam R."/>
            <person name="Rashid M.M."/>
            <person name="Khan S.A."/>
            <person name="Rahman M.S."/>
            <person name="Alam M."/>
        </authorList>
    </citation>
    <scope>NUCLEOTIDE SEQUENCE [LARGE SCALE GENOMIC DNA]</scope>
    <source>
        <strain evidence="3">cv. CVL-1</strain>
        <tissue evidence="2">Whole seedling</tissue>
    </source>
</reference>
<proteinExistence type="predicted"/>
<dbReference type="Proteomes" id="UP000188268">
    <property type="component" value="Unassembled WGS sequence"/>
</dbReference>
<dbReference type="EMBL" id="AWWV01005790">
    <property type="protein sequence ID" value="OMP04148.1"/>
    <property type="molecule type" value="Genomic_DNA"/>
</dbReference>
<feature type="non-terminal residue" evidence="2">
    <location>
        <position position="21"/>
    </location>
</feature>
<name>A0A1R3KAW1_COCAP</name>
<dbReference type="Gramene" id="OMP04148">
    <property type="protein sequence ID" value="OMP04148"/>
    <property type="gene ID" value="CCACVL1_02187"/>
</dbReference>